<evidence type="ECO:0008006" key="3">
    <source>
        <dbReference type="Google" id="ProtNLM"/>
    </source>
</evidence>
<dbReference type="SUPFAM" id="SSF69318">
    <property type="entry name" value="Integrin alpha N-terminal domain"/>
    <property type="match status" value="1"/>
</dbReference>
<evidence type="ECO:0000313" key="2">
    <source>
        <dbReference type="Proteomes" id="UP000260644"/>
    </source>
</evidence>
<name>A0A3E1Y642_9BACT</name>
<dbReference type="Proteomes" id="UP000260644">
    <property type="component" value="Unassembled WGS sequence"/>
</dbReference>
<proteinExistence type="predicted"/>
<dbReference type="PROSITE" id="PS51257">
    <property type="entry name" value="PROKAR_LIPOPROTEIN"/>
    <property type="match status" value="1"/>
</dbReference>
<keyword evidence="2" id="KW-1185">Reference proteome</keyword>
<gene>
    <name evidence="1" type="ORF">DVR12_21035</name>
</gene>
<accession>A0A3E1Y642</accession>
<organism evidence="1 2">
    <name type="scientific">Chitinophaga silvatica</name>
    <dbReference type="NCBI Taxonomy" id="2282649"/>
    <lineage>
        <taxon>Bacteria</taxon>
        <taxon>Pseudomonadati</taxon>
        <taxon>Bacteroidota</taxon>
        <taxon>Chitinophagia</taxon>
        <taxon>Chitinophagales</taxon>
        <taxon>Chitinophagaceae</taxon>
        <taxon>Chitinophaga</taxon>
    </lineage>
</organism>
<evidence type="ECO:0000313" key="1">
    <source>
        <dbReference type="EMBL" id="RFS20203.1"/>
    </source>
</evidence>
<sequence>MPSYMKKSLIIIGVVLTGCSTVPTNTQVKDSVSVVQNPAVTDSVATPEEDIRTYVSDTITGDFNGDGKIDSAWMKLTKQGYGNPVEDGVPDEYTVFFSDTSLSGIKIGCCEAILINEGDLNKDGKDELSTYQASENGNTYRMSTWTFGTGNWQPLFKTFLIPTGGDYIPLSEIEKRVFMRNDSLFYLDFDPNDEGFRTVEVPINLNSN</sequence>
<dbReference type="EMBL" id="QPMM01000011">
    <property type="protein sequence ID" value="RFS20203.1"/>
    <property type="molecule type" value="Genomic_DNA"/>
</dbReference>
<protein>
    <recommendedName>
        <fullName evidence="3">VCBS repeat-containing protein</fullName>
    </recommendedName>
</protein>
<dbReference type="AlphaFoldDB" id="A0A3E1Y642"/>
<comment type="caution">
    <text evidence="1">The sequence shown here is derived from an EMBL/GenBank/DDBJ whole genome shotgun (WGS) entry which is preliminary data.</text>
</comment>
<reference evidence="1 2" key="1">
    <citation type="submission" date="2018-07" db="EMBL/GenBank/DDBJ databases">
        <title>Chitinophaga K2CV101002-2 sp. nov., isolated from a monsoon evergreen broad-leaved forest soil.</title>
        <authorList>
            <person name="Lv Y."/>
        </authorList>
    </citation>
    <scope>NUCLEOTIDE SEQUENCE [LARGE SCALE GENOMIC DNA]</scope>
    <source>
        <strain evidence="1 2">GDMCC 1.1288</strain>
    </source>
</reference>
<dbReference type="InterPro" id="IPR028994">
    <property type="entry name" value="Integrin_alpha_N"/>
</dbReference>